<reference evidence="2" key="1">
    <citation type="submission" date="2019-07" db="EMBL/GenBank/DDBJ databases">
        <title>Genomic Encyclopedia of Type Strains, Phase IV (KMG-IV): sequencing the most valuable type-strain genomes for metagenomic binning, comparative biology and taxonomic classification.</title>
        <authorList>
            <person name="Goeker M."/>
        </authorList>
    </citation>
    <scope>NUCLEOTIDE SEQUENCE</scope>
    <source>
        <strain evidence="2">DSM 44596</strain>
    </source>
</reference>
<accession>A0A652YL29</accession>
<feature type="region of interest" description="Disordered" evidence="1">
    <location>
        <begin position="162"/>
        <end position="210"/>
    </location>
</feature>
<dbReference type="EMBL" id="VNIQ01000007">
    <property type="protein sequence ID" value="TYQ01967.1"/>
    <property type="molecule type" value="Genomic_DNA"/>
</dbReference>
<proteinExistence type="predicted"/>
<feature type="region of interest" description="Disordered" evidence="1">
    <location>
        <begin position="245"/>
        <end position="267"/>
    </location>
</feature>
<name>A0A652YL29_NOCGL</name>
<dbReference type="AlphaFoldDB" id="A0A652YL29"/>
<protein>
    <submittedName>
        <fullName evidence="2">Uncharacterized protein</fullName>
    </submittedName>
</protein>
<gene>
    <name evidence="2" type="ORF">FNL38_107390</name>
</gene>
<comment type="caution">
    <text evidence="2">The sequence shown here is derived from an EMBL/GenBank/DDBJ whole genome shotgun (WGS) entry which is preliminary data.</text>
</comment>
<evidence type="ECO:0000256" key="1">
    <source>
        <dbReference type="SAM" id="MobiDB-lite"/>
    </source>
</evidence>
<evidence type="ECO:0000313" key="2">
    <source>
        <dbReference type="EMBL" id="TYQ01967.1"/>
    </source>
</evidence>
<organism evidence="2">
    <name type="scientific">Nocardia globerula</name>
    <dbReference type="NCBI Taxonomy" id="1818"/>
    <lineage>
        <taxon>Bacteria</taxon>
        <taxon>Bacillati</taxon>
        <taxon>Actinomycetota</taxon>
        <taxon>Actinomycetes</taxon>
        <taxon>Mycobacteriales</taxon>
        <taxon>Nocardiaceae</taxon>
        <taxon>Nocardia</taxon>
    </lineage>
</organism>
<sequence>MDFDSTADELYALDPSEFIGARRAAVARAKELGDTTLAKNLNALRKPTTTGWALNLLVRVEPESVDRLLELGAALRSAQQALRAEELRSLASRRAAVISALTERASAAAQDRGRPLSETVMREIGQSLSAALSEPDIGADLRRGRMLGSVSYSGFGPAALASVPEPTAPAPSDAEPKGQPTGAARKQAQARVSDAETAAHQATSELDSATARVNEAAQKVSDLREALSQAEQECRFAESARRTAEEAAERAATKLTQARDLAAEFDT</sequence>